<evidence type="ECO:0000313" key="2">
    <source>
        <dbReference type="EMBL" id="WIY23642.1"/>
    </source>
</evidence>
<organism evidence="2 3">
    <name type="scientific">Parasedimentitalea psychrophila</name>
    <dbReference type="NCBI Taxonomy" id="2997337"/>
    <lineage>
        <taxon>Bacteria</taxon>
        <taxon>Pseudomonadati</taxon>
        <taxon>Pseudomonadota</taxon>
        <taxon>Alphaproteobacteria</taxon>
        <taxon>Rhodobacterales</taxon>
        <taxon>Paracoccaceae</taxon>
        <taxon>Parasedimentitalea</taxon>
    </lineage>
</organism>
<gene>
    <name evidence="2" type="ORF">QPJ95_13390</name>
</gene>
<dbReference type="Proteomes" id="UP001238334">
    <property type="component" value="Chromosome"/>
</dbReference>
<proteinExistence type="predicted"/>
<name>A0A9Y2P0Z5_9RHOB</name>
<protein>
    <submittedName>
        <fullName evidence="2">Uncharacterized protein</fullName>
    </submittedName>
</protein>
<dbReference type="KEGG" id="ppso:QPJ95_13390"/>
<dbReference type="AlphaFoldDB" id="A0A9Y2P0Z5"/>
<evidence type="ECO:0000313" key="3">
    <source>
        <dbReference type="Proteomes" id="UP001238334"/>
    </source>
</evidence>
<dbReference type="EMBL" id="CP127247">
    <property type="protein sequence ID" value="WIY23642.1"/>
    <property type="molecule type" value="Genomic_DNA"/>
</dbReference>
<dbReference type="RefSeq" id="WP_270920552.1">
    <property type="nucleotide sequence ID" value="NZ_CP127247.1"/>
</dbReference>
<evidence type="ECO:0000256" key="1">
    <source>
        <dbReference type="SAM" id="MobiDB-lite"/>
    </source>
</evidence>
<accession>A0A9Y2P0Z5</accession>
<keyword evidence="3" id="KW-1185">Reference proteome</keyword>
<reference evidence="2 3" key="1">
    <citation type="submission" date="2023-06" db="EMBL/GenBank/DDBJ databases">
        <title>Parasedimentitalea psychrophila sp. nov., a psychrophilic bacterium isolated from deep-sea sediment.</title>
        <authorList>
            <person name="Li A."/>
        </authorList>
    </citation>
    <scope>NUCLEOTIDE SEQUENCE [LARGE SCALE GENOMIC DNA]</scope>
    <source>
        <strain evidence="2 3">QS115</strain>
    </source>
</reference>
<sequence>MPSHQDISEIAIKMRTSEQLNGQVDSLSAIVLQMAPVRQDFTPRNYWGFKGAAAYRGKSSLSRLPARRMALAFCLTGAIPATPCSASPKFPLSELPRLTQKPMP</sequence>
<feature type="region of interest" description="Disordered" evidence="1">
    <location>
        <begin position="84"/>
        <end position="104"/>
    </location>
</feature>